<comment type="similarity">
    <text evidence="2 5">Belongs to the acyl-CoA dehydrogenase family.</text>
</comment>
<evidence type="ECO:0000313" key="10">
    <source>
        <dbReference type="Proteomes" id="UP000652176"/>
    </source>
</evidence>
<evidence type="ECO:0000259" key="6">
    <source>
        <dbReference type="Pfam" id="PF00441"/>
    </source>
</evidence>
<evidence type="ECO:0000259" key="8">
    <source>
        <dbReference type="Pfam" id="PF02771"/>
    </source>
</evidence>
<gene>
    <name evidence="9" type="ORF">IE877_08090</name>
</gene>
<evidence type="ECO:0000256" key="5">
    <source>
        <dbReference type="RuleBase" id="RU362125"/>
    </source>
</evidence>
<dbReference type="Pfam" id="PF00441">
    <property type="entry name" value="Acyl-CoA_dh_1"/>
    <property type="match status" value="1"/>
</dbReference>
<dbReference type="InterPro" id="IPR013786">
    <property type="entry name" value="AcylCoA_DH/ox_N"/>
</dbReference>
<sequence>MTKAPDFSSIAAYAGPPNTAEIASRLRAVAALGLFRHALPQAIGGFGDDFAALVTSHRQLGQACRDPGLMLAINAHVWGSAFPILLYGNEMQKGQFLPPLLSGQWLGGHAITEPSCGSDVQAMTTKAELSGDSYLLNGEKRYITNAPVADYLVVYAKLAGKICAFLVSRDDDGCRFSDDAALNACRGSATGSVILQDCRLDADRLLGKIGAGTQMIQKALEYERAFVFAGIAGSMDWQLAEVVRYSRERRSGGVHLGRHQAISHRIADMKLRLDTIDLWLGECARLCDAGQRLTMASAQTKLYAAEAFLQSSLDAVQIMGAASLESGSVMAQLVQDALAGRLFSGSSEVQKNLIAALLGTGDAYRLSPQPHQA</sequence>
<keyword evidence="5" id="KW-0560">Oxidoreductase</keyword>
<comment type="caution">
    <text evidence="9">The sequence shown here is derived from an EMBL/GenBank/DDBJ whole genome shotgun (WGS) entry which is preliminary data.</text>
</comment>
<dbReference type="Proteomes" id="UP000652176">
    <property type="component" value="Unassembled WGS sequence"/>
</dbReference>
<dbReference type="EMBL" id="JACXSS010000001">
    <property type="protein sequence ID" value="MBD9355843.1"/>
    <property type="molecule type" value="Genomic_DNA"/>
</dbReference>
<accession>A0ABR9CYB2</accession>
<evidence type="ECO:0000256" key="3">
    <source>
        <dbReference type="ARBA" id="ARBA00022630"/>
    </source>
</evidence>
<dbReference type="InterPro" id="IPR036250">
    <property type="entry name" value="AcylCo_DH-like_C"/>
</dbReference>
<dbReference type="InterPro" id="IPR009100">
    <property type="entry name" value="AcylCoA_DH/oxidase_NM_dom_sf"/>
</dbReference>
<name>A0ABR9CYB2_9GAMM</name>
<proteinExistence type="inferred from homology"/>
<feature type="domain" description="Acyl-CoA dehydrogenase/oxidase C-terminal" evidence="6">
    <location>
        <begin position="210"/>
        <end position="356"/>
    </location>
</feature>
<dbReference type="InterPro" id="IPR037069">
    <property type="entry name" value="AcylCoA_DH/ox_N_sf"/>
</dbReference>
<dbReference type="PANTHER" id="PTHR43884:SF12">
    <property type="entry name" value="ISOVALERYL-COA DEHYDROGENASE, MITOCHONDRIAL-RELATED"/>
    <property type="match status" value="1"/>
</dbReference>
<dbReference type="InterPro" id="IPR046373">
    <property type="entry name" value="Acyl-CoA_Oxase/DH_mid-dom_sf"/>
</dbReference>
<reference evidence="9 10" key="1">
    <citation type="submission" date="2020-09" db="EMBL/GenBank/DDBJ databases">
        <title>Methylomonas albis sp. nov. and Methylomonas fluvii sp. nov.: Two cold-adapted methanotrophs from the River Elbe and an amended description of Methylovulum psychrotolerans strain Eb1.</title>
        <authorList>
            <person name="Bussmann I.K."/>
            <person name="Klings K.-W."/>
            <person name="Warnstedt J."/>
            <person name="Hoppert M."/>
            <person name="Saborowski A."/>
            <person name="Horn F."/>
            <person name="Liebner S."/>
        </authorList>
    </citation>
    <scope>NUCLEOTIDE SEQUENCE [LARGE SCALE GENOMIC DNA]</scope>
    <source>
        <strain evidence="9 10">EbA</strain>
    </source>
</reference>
<dbReference type="PANTHER" id="PTHR43884">
    <property type="entry name" value="ACYL-COA DEHYDROGENASE"/>
    <property type="match status" value="1"/>
</dbReference>
<dbReference type="Pfam" id="PF02771">
    <property type="entry name" value="Acyl-CoA_dh_N"/>
    <property type="match status" value="1"/>
</dbReference>
<feature type="domain" description="Acyl-CoA oxidase/dehydrogenase middle" evidence="7">
    <location>
        <begin position="110"/>
        <end position="198"/>
    </location>
</feature>
<dbReference type="CDD" id="cd00567">
    <property type="entry name" value="ACAD"/>
    <property type="match status" value="1"/>
</dbReference>
<evidence type="ECO:0000256" key="1">
    <source>
        <dbReference type="ARBA" id="ARBA00001974"/>
    </source>
</evidence>
<dbReference type="InterPro" id="IPR006091">
    <property type="entry name" value="Acyl-CoA_Oxase/DH_mid-dom"/>
</dbReference>
<dbReference type="Pfam" id="PF02770">
    <property type="entry name" value="Acyl-CoA_dh_M"/>
    <property type="match status" value="1"/>
</dbReference>
<dbReference type="InterPro" id="IPR009075">
    <property type="entry name" value="AcylCo_DH/oxidase_C"/>
</dbReference>
<keyword evidence="4 5" id="KW-0274">FAD</keyword>
<evidence type="ECO:0000256" key="4">
    <source>
        <dbReference type="ARBA" id="ARBA00022827"/>
    </source>
</evidence>
<dbReference type="SUPFAM" id="SSF56645">
    <property type="entry name" value="Acyl-CoA dehydrogenase NM domain-like"/>
    <property type="match status" value="1"/>
</dbReference>
<dbReference type="Gene3D" id="2.40.110.10">
    <property type="entry name" value="Butyryl-CoA Dehydrogenase, subunit A, domain 2"/>
    <property type="match status" value="1"/>
</dbReference>
<keyword evidence="10" id="KW-1185">Reference proteome</keyword>
<evidence type="ECO:0000256" key="2">
    <source>
        <dbReference type="ARBA" id="ARBA00009347"/>
    </source>
</evidence>
<keyword evidence="3 5" id="KW-0285">Flavoprotein</keyword>
<dbReference type="Gene3D" id="1.20.140.10">
    <property type="entry name" value="Butyryl-CoA Dehydrogenase, subunit A, domain 3"/>
    <property type="match status" value="1"/>
</dbReference>
<evidence type="ECO:0000313" key="9">
    <source>
        <dbReference type="EMBL" id="MBD9355843.1"/>
    </source>
</evidence>
<dbReference type="SUPFAM" id="SSF47203">
    <property type="entry name" value="Acyl-CoA dehydrogenase C-terminal domain-like"/>
    <property type="match status" value="1"/>
</dbReference>
<dbReference type="RefSeq" id="WP_192374179.1">
    <property type="nucleotide sequence ID" value="NZ_CAJHIV010000001.1"/>
</dbReference>
<organism evidence="9 10">
    <name type="scientific">Methylomonas albis</name>
    <dbReference type="NCBI Taxonomy" id="1854563"/>
    <lineage>
        <taxon>Bacteria</taxon>
        <taxon>Pseudomonadati</taxon>
        <taxon>Pseudomonadota</taxon>
        <taxon>Gammaproteobacteria</taxon>
        <taxon>Methylococcales</taxon>
        <taxon>Methylococcaceae</taxon>
        <taxon>Methylomonas</taxon>
    </lineage>
</organism>
<protein>
    <submittedName>
        <fullName evidence="9">Acyl-CoA dehydrogenase family protein</fullName>
    </submittedName>
</protein>
<dbReference type="Gene3D" id="1.10.540.10">
    <property type="entry name" value="Acyl-CoA dehydrogenase/oxidase, N-terminal domain"/>
    <property type="match status" value="1"/>
</dbReference>
<evidence type="ECO:0000259" key="7">
    <source>
        <dbReference type="Pfam" id="PF02770"/>
    </source>
</evidence>
<feature type="domain" description="Acyl-CoA dehydrogenase/oxidase N-terminal" evidence="8">
    <location>
        <begin position="25"/>
        <end position="104"/>
    </location>
</feature>
<comment type="cofactor">
    <cofactor evidence="1 5">
        <name>FAD</name>
        <dbReference type="ChEBI" id="CHEBI:57692"/>
    </cofactor>
</comment>